<organism evidence="1 2">
    <name type="scientific">Camellia lanceoleosa</name>
    <dbReference type="NCBI Taxonomy" id="1840588"/>
    <lineage>
        <taxon>Eukaryota</taxon>
        <taxon>Viridiplantae</taxon>
        <taxon>Streptophyta</taxon>
        <taxon>Embryophyta</taxon>
        <taxon>Tracheophyta</taxon>
        <taxon>Spermatophyta</taxon>
        <taxon>Magnoliopsida</taxon>
        <taxon>eudicotyledons</taxon>
        <taxon>Gunneridae</taxon>
        <taxon>Pentapetalae</taxon>
        <taxon>asterids</taxon>
        <taxon>Ericales</taxon>
        <taxon>Theaceae</taxon>
        <taxon>Camellia</taxon>
    </lineage>
</organism>
<name>A0ACC0F9V4_9ERIC</name>
<reference evidence="1 2" key="1">
    <citation type="journal article" date="2022" name="Plant J.">
        <title>Chromosome-level genome of Camellia lanceoleosa provides a valuable resource for understanding genome evolution and self-incompatibility.</title>
        <authorList>
            <person name="Gong W."/>
            <person name="Xiao S."/>
            <person name="Wang L."/>
            <person name="Liao Z."/>
            <person name="Chang Y."/>
            <person name="Mo W."/>
            <person name="Hu G."/>
            <person name="Li W."/>
            <person name="Zhao G."/>
            <person name="Zhu H."/>
            <person name="Hu X."/>
            <person name="Ji K."/>
            <person name="Xiang X."/>
            <person name="Song Q."/>
            <person name="Yuan D."/>
            <person name="Jin S."/>
            <person name="Zhang L."/>
        </authorList>
    </citation>
    <scope>NUCLEOTIDE SEQUENCE [LARGE SCALE GENOMIC DNA]</scope>
    <source>
        <strain evidence="1">SQ_2022a</strain>
    </source>
</reference>
<evidence type="ECO:0000313" key="1">
    <source>
        <dbReference type="EMBL" id="KAI7985259.1"/>
    </source>
</evidence>
<dbReference type="Proteomes" id="UP001060215">
    <property type="component" value="Chromosome 15"/>
</dbReference>
<gene>
    <name evidence="1" type="ORF">LOK49_LG14G02244</name>
</gene>
<keyword evidence="2" id="KW-1185">Reference proteome</keyword>
<evidence type="ECO:0000313" key="2">
    <source>
        <dbReference type="Proteomes" id="UP001060215"/>
    </source>
</evidence>
<sequence>MTEDWRNFQRWNKEIGKVIADAVLDDIITETINFEVYCKEPFSGNLVMVSIGSKALPLRKHKTSNLTEDSFMAGEDNPYGKHGKKGRMSRKSFKKRPGFDGDHSTENLSGGMPDNSAKSSKVSKHQNVSVPQTSFVRKQVDPETAKYYLEIANVIEGTEVDLEERSIICVELATDYYISHTMQALLEGCDVDHLCEFLQSCAKDFPYIAMDRSGSHVAETALKSLAMHLQDDETYSLIENTLTTICQVIIDNPIDMMCNCYGSHVLRSLLCFCKGVPLDSSEFHATKSSTILAERLNLRLSRVDENDSQYSQQRFPDVLKFLVSGMLNCARKDISTLQTDQYSSLVLQTALKLYAGHEEGLSHIIPILLGCNMENAVEGNFIEKKSVQNLLRLMKETAYSHLMEVIVEVAPETLYNELFTKVFRNSLFQMSSHHCGNFVVQALISHARCQSHMELIWEELGPKFTDLLEMGRSGVTASLIAASLRLHSHEHKCLQALAAAVHSVNESIGCIVPRILFLENYFSRGDKSNWNWPNGVKMHLMGSLILQLVFKFSSDFIQPFITSITSMEVEHVLEASKDPGGQRVVEAFLSSNVSGKQKRRLAMKLRGHFGGLALHPSGSFTVEKCFIAGNLSLREAIVSELLEVQTELSKTKHGPVLLRKLDVDGFARRPDQWKSRQASKQSAYKEFYATFGSKETKSSKTDHFLAETPHTSQPEKLKEMRKEIEASLGSATAPSSSTQFLANEDLTTKVRMSGHKRHAKREEQHGDDVLESKNKKQKKKKNPNGIEHVAVASESYHPVDKTEKKRRRKDGS</sequence>
<comment type="caution">
    <text evidence="1">The sequence shown here is derived from an EMBL/GenBank/DDBJ whole genome shotgun (WGS) entry which is preliminary data.</text>
</comment>
<dbReference type="EMBL" id="CM045772">
    <property type="protein sequence ID" value="KAI7985259.1"/>
    <property type="molecule type" value="Genomic_DNA"/>
</dbReference>
<protein>
    <submittedName>
        <fullName evidence="1">Uncharacterized protein</fullName>
    </submittedName>
</protein>
<accession>A0ACC0F9V4</accession>
<proteinExistence type="predicted"/>